<dbReference type="EMBL" id="JAWHQM010000003">
    <property type="protein sequence ID" value="KAK5625925.1"/>
    <property type="molecule type" value="Genomic_DNA"/>
</dbReference>
<comment type="caution">
    <text evidence="1">The sequence shown here is derived from an EMBL/GenBank/DDBJ whole genome shotgun (WGS) entry which is preliminary data.</text>
</comment>
<keyword evidence="2" id="KW-1185">Reference proteome</keyword>
<accession>A0AAN7YV23</accession>
<evidence type="ECO:0000313" key="1">
    <source>
        <dbReference type="EMBL" id="KAK5625925.1"/>
    </source>
</evidence>
<organism evidence="1 2">
    <name type="scientific">Xylaria bambusicola</name>
    <dbReference type="NCBI Taxonomy" id="326684"/>
    <lineage>
        <taxon>Eukaryota</taxon>
        <taxon>Fungi</taxon>
        <taxon>Dikarya</taxon>
        <taxon>Ascomycota</taxon>
        <taxon>Pezizomycotina</taxon>
        <taxon>Sordariomycetes</taxon>
        <taxon>Xylariomycetidae</taxon>
        <taxon>Xylariales</taxon>
        <taxon>Xylariaceae</taxon>
        <taxon>Xylaria</taxon>
    </lineage>
</organism>
<proteinExistence type="predicted"/>
<sequence length="92" mass="10377">MYEQEICKIYVDMVRERQAAENGAPGVEKHLTVGFWEQLEDRVLRADLAVGLWALRGDDEAGYRPAHECGSWDAGEGGSAIHQGHADWKYCR</sequence>
<name>A0AAN7YV23_9PEZI</name>
<gene>
    <name evidence="1" type="ORF">RRF57_001641</name>
</gene>
<reference evidence="1 2" key="1">
    <citation type="submission" date="2023-10" db="EMBL/GenBank/DDBJ databases">
        <title>Draft genome sequence of Xylaria bambusicola isolate GMP-LS, the root and basal stem rot pathogen of sugarcane in Indonesia.</title>
        <authorList>
            <person name="Selvaraj P."/>
            <person name="Muralishankar V."/>
            <person name="Muruganantham S."/>
            <person name="Sp S."/>
            <person name="Haryani S."/>
            <person name="Lau K.J.X."/>
            <person name="Naqvi N.I."/>
        </authorList>
    </citation>
    <scope>NUCLEOTIDE SEQUENCE [LARGE SCALE GENOMIC DNA]</scope>
    <source>
        <strain evidence="1">GMP-LS</strain>
    </source>
</reference>
<dbReference type="AlphaFoldDB" id="A0AAN7YV23"/>
<protein>
    <submittedName>
        <fullName evidence="1">Uncharacterized protein</fullName>
    </submittedName>
</protein>
<dbReference type="Proteomes" id="UP001305414">
    <property type="component" value="Unassembled WGS sequence"/>
</dbReference>
<evidence type="ECO:0000313" key="2">
    <source>
        <dbReference type="Proteomes" id="UP001305414"/>
    </source>
</evidence>